<feature type="transmembrane region" description="Helical" evidence="8">
    <location>
        <begin position="312"/>
        <end position="335"/>
    </location>
</feature>
<dbReference type="CDD" id="cd17320">
    <property type="entry name" value="MFS_MdfA_MDR_like"/>
    <property type="match status" value="1"/>
</dbReference>
<feature type="transmembrane region" description="Helical" evidence="8">
    <location>
        <begin position="21"/>
        <end position="40"/>
    </location>
</feature>
<keyword evidence="8" id="KW-0997">Cell inner membrane</keyword>
<feature type="transmembrane region" description="Helical" evidence="8">
    <location>
        <begin position="347"/>
        <end position="372"/>
    </location>
</feature>
<dbReference type="PANTHER" id="PTHR23502">
    <property type="entry name" value="MAJOR FACILITATOR SUPERFAMILY"/>
    <property type="match status" value="1"/>
</dbReference>
<evidence type="ECO:0000256" key="4">
    <source>
        <dbReference type="ARBA" id="ARBA00022475"/>
    </source>
</evidence>
<sequence length="417" mass="43918">MTKAQGTHPGPWLSAGRTAAFGALLVTIGPLSMALYTPALPTLTDVFQTTSAVAKLTLTVYFAGFTVAQLICGPLSDAYGRRPIILGFFSLYLVGSLMAWFAPNIETLLLSRLIQGIGASSGVAVARAIVRDQFSGEAGARIMNLLALMLGIAPAFSPTIGALVLGAFGLQAVFLLMVVYAACILVLTLTVLPETNLYRDAKLIQPRYILSSYWTLLKSFEFLRPSLILGLTIGVIYTMSTILPFVLIDQLGLSPLQFGLGMLLQSGSFFAGALATRFLLIKFTTKVLLNPALFLCGLGGLALFGVTHFGQLSFVGIMIPVGLFAFGAAMAMPALSMQGLDPFPGIAGSASALMGFMQMACGFLGSLVAAVIVPDPVVALGVVMPGMALGALFLHLLPFKKRAMEDEAVTHSGKPPR</sequence>
<feature type="transmembrane region" description="Helical" evidence="8">
    <location>
        <begin position="52"/>
        <end position="72"/>
    </location>
</feature>
<feature type="transmembrane region" description="Helical" evidence="8">
    <location>
        <begin position="287"/>
        <end position="306"/>
    </location>
</feature>
<feature type="transmembrane region" description="Helical" evidence="8">
    <location>
        <begin position="109"/>
        <end position="130"/>
    </location>
</feature>
<proteinExistence type="inferred from homology"/>
<evidence type="ECO:0000313" key="10">
    <source>
        <dbReference type="EMBL" id="GHB28294.1"/>
    </source>
</evidence>
<name>A0ABQ3EB06_9HYPH</name>
<feature type="transmembrane region" description="Helical" evidence="8">
    <location>
        <begin position="142"/>
        <end position="166"/>
    </location>
</feature>
<dbReference type="EMBL" id="BMXE01000002">
    <property type="protein sequence ID" value="GHB28294.1"/>
    <property type="molecule type" value="Genomic_DNA"/>
</dbReference>
<dbReference type="InterPro" id="IPR004812">
    <property type="entry name" value="Efflux_drug-R_Bcr/CmlA"/>
</dbReference>
<feature type="transmembrane region" description="Helical" evidence="8">
    <location>
        <begin position="84"/>
        <end position="103"/>
    </location>
</feature>
<dbReference type="PANTHER" id="PTHR23502:SF132">
    <property type="entry name" value="POLYAMINE TRANSPORTER 2-RELATED"/>
    <property type="match status" value="1"/>
</dbReference>
<evidence type="ECO:0000259" key="9">
    <source>
        <dbReference type="PROSITE" id="PS50850"/>
    </source>
</evidence>
<keyword evidence="6 8" id="KW-1133">Transmembrane helix</keyword>
<gene>
    <name evidence="10" type="ORF">GCM10007094_15970</name>
</gene>
<dbReference type="InterPro" id="IPR036259">
    <property type="entry name" value="MFS_trans_sf"/>
</dbReference>
<accession>A0ABQ3EB06</accession>
<evidence type="ECO:0000256" key="2">
    <source>
        <dbReference type="ARBA" id="ARBA00006236"/>
    </source>
</evidence>
<evidence type="ECO:0000256" key="5">
    <source>
        <dbReference type="ARBA" id="ARBA00022692"/>
    </source>
</evidence>
<dbReference type="Pfam" id="PF07690">
    <property type="entry name" value="MFS_1"/>
    <property type="match status" value="1"/>
</dbReference>
<evidence type="ECO:0000256" key="1">
    <source>
        <dbReference type="ARBA" id="ARBA00004651"/>
    </source>
</evidence>
<dbReference type="Proteomes" id="UP000637980">
    <property type="component" value="Unassembled WGS sequence"/>
</dbReference>
<keyword evidence="7 8" id="KW-0472">Membrane</keyword>
<evidence type="ECO:0000313" key="11">
    <source>
        <dbReference type="Proteomes" id="UP000637980"/>
    </source>
</evidence>
<evidence type="ECO:0000256" key="6">
    <source>
        <dbReference type="ARBA" id="ARBA00022989"/>
    </source>
</evidence>
<keyword evidence="4" id="KW-1003">Cell membrane</keyword>
<protein>
    <recommendedName>
        <fullName evidence="8">Bcr/CflA family efflux transporter</fullName>
    </recommendedName>
</protein>
<keyword evidence="3 8" id="KW-0813">Transport</keyword>
<keyword evidence="5 8" id="KW-0812">Transmembrane</keyword>
<reference evidence="11" key="1">
    <citation type="journal article" date="2019" name="Int. J. Syst. Evol. Microbiol.">
        <title>The Global Catalogue of Microorganisms (GCM) 10K type strain sequencing project: providing services to taxonomists for standard genome sequencing and annotation.</title>
        <authorList>
            <consortium name="The Broad Institute Genomics Platform"/>
            <consortium name="The Broad Institute Genome Sequencing Center for Infectious Disease"/>
            <person name="Wu L."/>
            <person name="Ma J."/>
        </authorList>
    </citation>
    <scope>NUCLEOTIDE SEQUENCE [LARGE SCALE GENOMIC DNA]</scope>
    <source>
        <strain evidence="11">KCTC 12861</strain>
    </source>
</reference>
<dbReference type="NCBIfam" id="TIGR00710">
    <property type="entry name" value="efflux_Bcr_CflA"/>
    <property type="match status" value="1"/>
</dbReference>
<feature type="transmembrane region" description="Helical" evidence="8">
    <location>
        <begin position="260"/>
        <end position="280"/>
    </location>
</feature>
<keyword evidence="11" id="KW-1185">Reference proteome</keyword>
<dbReference type="InterPro" id="IPR011701">
    <property type="entry name" value="MFS"/>
</dbReference>
<dbReference type="InterPro" id="IPR020846">
    <property type="entry name" value="MFS_dom"/>
</dbReference>
<feature type="transmembrane region" description="Helical" evidence="8">
    <location>
        <begin position="227"/>
        <end position="248"/>
    </location>
</feature>
<comment type="subcellular location">
    <subcellularLocation>
        <location evidence="8">Cell inner membrane</location>
        <topology evidence="8">Multi-pass membrane protein</topology>
    </subcellularLocation>
    <subcellularLocation>
        <location evidence="1">Cell membrane</location>
        <topology evidence="1">Multi-pass membrane protein</topology>
    </subcellularLocation>
</comment>
<feature type="transmembrane region" description="Helical" evidence="8">
    <location>
        <begin position="172"/>
        <end position="192"/>
    </location>
</feature>
<dbReference type="SUPFAM" id="SSF103473">
    <property type="entry name" value="MFS general substrate transporter"/>
    <property type="match status" value="1"/>
</dbReference>
<evidence type="ECO:0000256" key="8">
    <source>
        <dbReference type="RuleBase" id="RU365088"/>
    </source>
</evidence>
<dbReference type="PROSITE" id="PS50850">
    <property type="entry name" value="MFS"/>
    <property type="match status" value="1"/>
</dbReference>
<dbReference type="Gene3D" id="1.20.1720.10">
    <property type="entry name" value="Multidrug resistance protein D"/>
    <property type="match status" value="1"/>
</dbReference>
<comment type="caution">
    <text evidence="10">The sequence shown here is derived from an EMBL/GenBank/DDBJ whole genome shotgun (WGS) entry which is preliminary data.</text>
</comment>
<comment type="similarity">
    <text evidence="2 8">Belongs to the major facilitator superfamily. Bcr/CmlA family.</text>
</comment>
<organism evidence="10 11">
    <name type="scientific">Pseudovibrio japonicus</name>
    <dbReference type="NCBI Taxonomy" id="366534"/>
    <lineage>
        <taxon>Bacteria</taxon>
        <taxon>Pseudomonadati</taxon>
        <taxon>Pseudomonadota</taxon>
        <taxon>Alphaproteobacteria</taxon>
        <taxon>Hyphomicrobiales</taxon>
        <taxon>Stappiaceae</taxon>
        <taxon>Pseudovibrio</taxon>
    </lineage>
</organism>
<feature type="domain" description="Major facilitator superfamily (MFS) profile" evidence="9">
    <location>
        <begin position="18"/>
        <end position="402"/>
    </location>
</feature>
<dbReference type="RefSeq" id="WP_189436218.1">
    <property type="nucleotide sequence ID" value="NZ_BMXE01000002.1"/>
</dbReference>
<feature type="transmembrane region" description="Helical" evidence="8">
    <location>
        <begin position="378"/>
        <end position="397"/>
    </location>
</feature>
<evidence type="ECO:0000256" key="7">
    <source>
        <dbReference type="ARBA" id="ARBA00023136"/>
    </source>
</evidence>
<evidence type="ECO:0000256" key="3">
    <source>
        <dbReference type="ARBA" id="ARBA00022448"/>
    </source>
</evidence>